<dbReference type="AlphaFoldDB" id="A0AAJ0M980"/>
<dbReference type="EMBL" id="JAUIQD010000007">
    <property type="protein sequence ID" value="KAK3343608.1"/>
    <property type="molecule type" value="Genomic_DNA"/>
</dbReference>
<evidence type="ECO:0000313" key="2">
    <source>
        <dbReference type="Proteomes" id="UP001275084"/>
    </source>
</evidence>
<dbReference type="Proteomes" id="UP001275084">
    <property type="component" value="Unassembled WGS sequence"/>
</dbReference>
<reference evidence="1" key="2">
    <citation type="submission" date="2023-06" db="EMBL/GenBank/DDBJ databases">
        <authorList>
            <consortium name="Lawrence Berkeley National Laboratory"/>
            <person name="Haridas S."/>
            <person name="Hensen N."/>
            <person name="Bonometti L."/>
            <person name="Westerberg I."/>
            <person name="Brannstrom I.O."/>
            <person name="Guillou S."/>
            <person name="Cros-Aarteil S."/>
            <person name="Calhoun S."/>
            <person name="Kuo A."/>
            <person name="Mondo S."/>
            <person name="Pangilinan J."/>
            <person name="Riley R."/>
            <person name="Labutti K."/>
            <person name="Andreopoulos B."/>
            <person name="Lipzen A."/>
            <person name="Chen C."/>
            <person name="Yanf M."/>
            <person name="Daum C."/>
            <person name="Ng V."/>
            <person name="Clum A."/>
            <person name="Steindorff A."/>
            <person name="Ohm R."/>
            <person name="Martin F."/>
            <person name="Silar P."/>
            <person name="Natvig D."/>
            <person name="Lalanne C."/>
            <person name="Gautier V."/>
            <person name="Ament-Velasquez S.L."/>
            <person name="Kruys A."/>
            <person name="Hutchinson M.I."/>
            <person name="Powell A.J."/>
            <person name="Barry K."/>
            <person name="Miller A.N."/>
            <person name="Grigoriev I.V."/>
            <person name="Debuchy R."/>
            <person name="Gladieux P."/>
            <person name="Thoren M.H."/>
            <person name="Johannesson H."/>
        </authorList>
    </citation>
    <scope>NUCLEOTIDE SEQUENCE</scope>
    <source>
        <strain evidence="1">CBS 955.72</strain>
    </source>
</reference>
<sequence length="345" mass="38968">MTQQKEDKHLAALRKERELHADELEAKQLEFERGVRERDRQHEHNIIDLREKIISLEGDLVDNSDDFRPASDDSLKSKYRELKLVVETITEPFNLQISGVPRTTRIDPDGFLAREGKNQLRFLLRSIVWEKVMDGFFSAPLGFGALGSGSGKKLLVNLFQHWRKIFDANPTAAPVGNYQEESFDVFRDDKEANKWRSATFQSIMMAVFPKGQRKGLASSGGMVGTFRTNRDKVYGEIRDILNEVCTNGVAEEIEEGIANIVRLAGELALEFGSQRTQLWLEGPEKGSSVQIGQDFVDCQDGDGNRGAREEVELVVSPKFFRVGDGRNDLSTVKIIYPGEIYPKQS</sequence>
<gene>
    <name evidence="1" type="ORF">B0T25DRAFT_463207</name>
</gene>
<reference evidence="1" key="1">
    <citation type="journal article" date="2023" name="Mol. Phylogenet. Evol.">
        <title>Genome-scale phylogeny and comparative genomics of the fungal order Sordariales.</title>
        <authorList>
            <person name="Hensen N."/>
            <person name="Bonometti L."/>
            <person name="Westerberg I."/>
            <person name="Brannstrom I.O."/>
            <person name="Guillou S."/>
            <person name="Cros-Aarteil S."/>
            <person name="Calhoun S."/>
            <person name="Haridas S."/>
            <person name="Kuo A."/>
            <person name="Mondo S."/>
            <person name="Pangilinan J."/>
            <person name="Riley R."/>
            <person name="LaButti K."/>
            <person name="Andreopoulos B."/>
            <person name="Lipzen A."/>
            <person name="Chen C."/>
            <person name="Yan M."/>
            <person name="Daum C."/>
            <person name="Ng V."/>
            <person name="Clum A."/>
            <person name="Steindorff A."/>
            <person name="Ohm R.A."/>
            <person name="Martin F."/>
            <person name="Silar P."/>
            <person name="Natvig D.O."/>
            <person name="Lalanne C."/>
            <person name="Gautier V."/>
            <person name="Ament-Velasquez S.L."/>
            <person name="Kruys A."/>
            <person name="Hutchinson M.I."/>
            <person name="Powell A.J."/>
            <person name="Barry K."/>
            <person name="Miller A.N."/>
            <person name="Grigoriev I.V."/>
            <person name="Debuchy R."/>
            <person name="Gladieux P."/>
            <person name="Hiltunen Thoren M."/>
            <person name="Johannesson H."/>
        </authorList>
    </citation>
    <scope>NUCLEOTIDE SEQUENCE</scope>
    <source>
        <strain evidence="1">CBS 955.72</strain>
    </source>
</reference>
<name>A0AAJ0M980_9PEZI</name>
<organism evidence="1 2">
    <name type="scientific">Lasiosphaeria hispida</name>
    <dbReference type="NCBI Taxonomy" id="260671"/>
    <lineage>
        <taxon>Eukaryota</taxon>
        <taxon>Fungi</taxon>
        <taxon>Dikarya</taxon>
        <taxon>Ascomycota</taxon>
        <taxon>Pezizomycotina</taxon>
        <taxon>Sordariomycetes</taxon>
        <taxon>Sordariomycetidae</taxon>
        <taxon>Sordariales</taxon>
        <taxon>Lasiosphaeriaceae</taxon>
        <taxon>Lasiosphaeria</taxon>
    </lineage>
</organism>
<evidence type="ECO:0000313" key="1">
    <source>
        <dbReference type="EMBL" id="KAK3343608.1"/>
    </source>
</evidence>
<keyword evidence="2" id="KW-1185">Reference proteome</keyword>
<comment type="caution">
    <text evidence="1">The sequence shown here is derived from an EMBL/GenBank/DDBJ whole genome shotgun (WGS) entry which is preliminary data.</text>
</comment>
<proteinExistence type="predicted"/>
<protein>
    <submittedName>
        <fullName evidence="1">Uncharacterized protein</fullName>
    </submittedName>
</protein>
<accession>A0AAJ0M980</accession>